<keyword evidence="5" id="KW-0998">Cell outer membrane</keyword>
<dbReference type="KEGG" id="aalg:AREALGSMS7_03035"/>
<evidence type="ECO:0000259" key="6">
    <source>
        <dbReference type="Pfam" id="PF07980"/>
    </source>
</evidence>
<evidence type="ECO:0000313" key="9">
    <source>
        <dbReference type="Proteomes" id="UP000204551"/>
    </source>
</evidence>
<dbReference type="InterPro" id="IPR012944">
    <property type="entry name" value="SusD_RagB_dom"/>
</dbReference>
<dbReference type="Pfam" id="PF14322">
    <property type="entry name" value="SusD-like_3"/>
    <property type="match status" value="1"/>
</dbReference>
<dbReference type="eggNOG" id="COG3193">
    <property type="taxonomic scope" value="Bacteria"/>
</dbReference>
<dbReference type="AlphaFoldDB" id="A0A221UZD8"/>
<evidence type="ECO:0000259" key="7">
    <source>
        <dbReference type="Pfam" id="PF14322"/>
    </source>
</evidence>
<dbReference type="Proteomes" id="UP000204551">
    <property type="component" value="Chromosome"/>
</dbReference>
<dbReference type="EMBL" id="CP022515">
    <property type="protein sequence ID" value="ASO06466.1"/>
    <property type="molecule type" value="Genomic_DNA"/>
</dbReference>
<comment type="subcellular location">
    <subcellularLocation>
        <location evidence="1">Cell outer membrane</location>
    </subcellularLocation>
</comment>
<dbReference type="Gene3D" id="1.25.40.390">
    <property type="match status" value="1"/>
</dbReference>
<keyword evidence="3" id="KW-0732">Signal</keyword>
<dbReference type="Pfam" id="PF07980">
    <property type="entry name" value="SusD_RagB"/>
    <property type="match status" value="1"/>
</dbReference>
<reference evidence="8 9" key="1">
    <citation type="submission" date="2017-07" db="EMBL/GenBank/DDBJ databases">
        <title>Genome Sequence of Arenibacter algicola Strain SMS7 Isolated from a culture of the Diatom Skeletonema marinoi.</title>
        <authorList>
            <person name="Topel M."/>
            <person name="Pinder M.I.M."/>
            <person name="Johansson O.N."/>
            <person name="Kourtchenko O."/>
            <person name="Godhe A."/>
            <person name="Clarke A.K."/>
        </authorList>
    </citation>
    <scope>NUCLEOTIDE SEQUENCE [LARGE SCALE GENOMIC DNA]</scope>
    <source>
        <strain evidence="8 9">SMS7</strain>
    </source>
</reference>
<dbReference type="InterPro" id="IPR033985">
    <property type="entry name" value="SusD-like_N"/>
</dbReference>
<dbReference type="STRING" id="616991.GCA_000733925_01390"/>
<evidence type="ECO:0000256" key="3">
    <source>
        <dbReference type="ARBA" id="ARBA00022729"/>
    </source>
</evidence>
<dbReference type="SUPFAM" id="SSF48452">
    <property type="entry name" value="TPR-like"/>
    <property type="match status" value="1"/>
</dbReference>
<comment type="similarity">
    <text evidence="2">Belongs to the SusD family.</text>
</comment>
<evidence type="ECO:0000256" key="2">
    <source>
        <dbReference type="ARBA" id="ARBA00006275"/>
    </source>
</evidence>
<dbReference type="GO" id="GO:0009279">
    <property type="term" value="C:cell outer membrane"/>
    <property type="evidence" value="ECO:0007669"/>
    <property type="project" value="UniProtKB-SubCell"/>
</dbReference>
<evidence type="ECO:0000256" key="5">
    <source>
        <dbReference type="ARBA" id="ARBA00023237"/>
    </source>
</evidence>
<evidence type="ECO:0000313" key="8">
    <source>
        <dbReference type="EMBL" id="ASO06466.1"/>
    </source>
</evidence>
<dbReference type="InterPro" id="IPR011990">
    <property type="entry name" value="TPR-like_helical_dom_sf"/>
</dbReference>
<sequence>MHHLVTIYKIKKMKQHINILLIVTVITLLFGCDKFLEEEPRDLASPSNFFNTPTEFDLAIVGLYNIYKDNSLHGKIGLDRYYENGADIIGPNRIFGQVEPTQAYTLSESNIGAIDQGAGAPLTWQNLYSIILNANTILEQLELNQTLTQEERNLFEGQTLYLRSYAYYHLTNLWGDVPYYRDNLPISEIQVLPRADKTMIRNEILVDLQKAQDLMPNSLSETDQGKATKWAAATVMVKILLTQEKWEQARDKAVEIINNSPHDLLDDYAAVFDPNNEYNAENIWEIDFVRDVRSNDWVDHFTPRIRDEPKDPTQQNALSAALGDRSEGFTGYGLSIPLPGYVNDFPLDDLRRSQNIVTEYLGFELNFPYMPKMWNLDQVNSPRGNHGDNKIIFRLADVYLMAAEAENELNGPASAYQYINKVRERAYEPDQPLASLTQETFRQAIYDERRWELGGEGHRRMDLIRWGILLDVVQTTEYRVYNPAANIQPHHILLPIPPEEFTLNPALLESDPTNNGYR</sequence>
<feature type="domain" description="RagB/SusD" evidence="6">
    <location>
        <begin position="367"/>
        <end position="508"/>
    </location>
</feature>
<evidence type="ECO:0000256" key="1">
    <source>
        <dbReference type="ARBA" id="ARBA00004442"/>
    </source>
</evidence>
<accession>A0A221UZD8</accession>
<organism evidence="8 9">
    <name type="scientific">Arenibacter algicola</name>
    <dbReference type="NCBI Taxonomy" id="616991"/>
    <lineage>
        <taxon>Bacteria</taxon>
        <taxon>Pseudomonadati</taxon>
        <taxon>Bacteroidota</taxon>
        <taxon>Flavobacteriia</taxon>
        <taxon>Flavobacteriales</taxon>
        <taxon>Flavobacteriaceae</taxon>
        <taxon>Arenibacter</taxon>
    </lineage>
</organism>
<dbReference type="CDD" id="cd08977">
    <property type="entry name" value="SusD"/>
    <property type="match status" value="1"/>
</dbReference>
<evidence type="ECO:0000256" key="4">
    <source>
        <dbReference type="ARBA" id="ARBA00023136"/>
    </source>
</evidence>
<name>A0A221UZD8_9FLAO</name>
<keyword evidence="4" id="KW-0472">Membrane</keyword>
<gene>
    <name evidence="8" type="ORF">AREALGSMS7_03035</name>
</gene>
<proteinExistence type="inferred from homology"/>
<protein>
    <submittedName>
        <fullName evidence="8">SusD-like protein</fullName>
    </submittedName>
</protein>
<feature type="domain" description="SusD-like N-terminal" evidence="7">
    <location>
        <begin position="34"/>
        <end position="241"/>
    </location>
</feature>